<protein>
    <submittedName>
        <fullName evidence="1">Uncharacterized protein</fullName>
    </submittedName>
</protein>
<proteinExistence type="predicted"/>
<accession>A0AAV5ICF6</accession>
<sequence length="62" mass="6906">MGFWCGVHMALAGHHVSQLQSCSMGGGCWNDSGACLDFVSYPWLSYCFFILNLSSKNYSYIN</sequence>
<dbReference type="EMBL" id="BPVZ01000008">
    <property type="protein sequence ID" value="GKU94960.1"/>
    <property type="molecule type" value="Genomic_DNA"/>
</dbReference>
<evidence type="ECO:0000313" key="1">
    <source>
        <dbReference type="EMBL" id="GKU94960.1"/>
    </source>
</evidence>
<keyword evidence="2" id="KW-1185">Reference proteome</keyword>
<evidence type="ECO:0000313" key="2">
    <source>
        <dbReference type="Proteomes" id="UP001054252"/>
    </source>
</evidence>
<reference evidence="1 2" key="1">
    <citation type="journal article" date="2021" name="Commun. Biol.">
        <title>The genome of Shorea leprosula (Dipterocarpaceae) highlights the ecological relevance of drought in aseasonal tropical rainforests.</title>
        <authorList>
            <person name="Ng K.K.S."/>
            <person name="Kobayashi M.J."/>
            <person name="Fawcett J.A."/>
            <person name="Hatakeyama M."/>
            <person name="Paape T."/>
            <person name="Ng C.H."/>
            <person name="Ang C.C."/>
            <person name="Tnah L.H."/>
            <person name="Lee C.T."/>
            <person name="Nishiyama T."/>
            <person name="Sese J."/>
            <person name="O'Brien M.J."/>
            <person name="Copetti D."/>
            <person name="Mohd Noor M.I."/>
            <person name="Ong R.C."/>
            <person name="Putra M."/>
            <person name="Sireger I.Z."/>
            <person name="Indrioko S."/>
            <person name="Kosugi Y."/>
            <person name="Izuno A."/>
            <person name="Isagi Y."/>
            <person name="Lee S.L."/>
            <person name="Shimizu K.K."/>
        </authorList>
    </citation>
    <scope>NUCLEOTIDE SEQUENCE [LARGE SCALE GENOMIC DNA]</scope>
    <source>
        <strain evidence="1">214</strain>
    </source>
</reference>
<comment type="caution">
    <text evidence="1">The sequence shown here is derived from an EMBL/GenBank/DDBJ whole genome shotgun (WGS) entry which is preliminary data.</text>
</comment>
<gene>
    <name evidence="1" type="ORF">SLEP1_g8381</name>
</gene>
<name>A0AAV5ICF6_9ROSI</name>
<dbReference type="AlphaFoldDB" id="A0AAV5ICF6"/>
<dbReference type="Proteomes" id="UP001054252">
    <property type="component" value="Unassembled WGS sequence"/>
</dbReference>
<organism evidence="1 2">
    <name type="scientific">Rubroshorea leprosula</name>
    <dbReference type="NCBI Taxonomy" id="152421"/>
    <lineage>
        <taxon>Eukaryota</taxon>
        <taxon>Viridiplantae</taxon>
        <taxon>Streptophyta</taxon>
        <taxon>Embryophyta</taxon>
        <taxon>Tracheophyta</taxon>
        <taxon>Spermatophyta</taxon>
        <taxon>Magnoliopsida</taxon>
        <taxon>eudicotyledons</taxon>
        <taxon>Gunneridae</taxon>
        <taxon>Pentapetalae</taxon>
        <taxon>rosids</taxon>
        <taxon>malvids</taxon>
        <taxon>Malvales</taxon>
        <taxon>Dipterocarpaceae</taxon>
        <taxon>Rubroshorea</taxon>
    </lineage>
</organism>